<dbReference type="InterPro" id="IPR036264">
    <property type="entry name" value="Bact_exopeptidase_dim_dom"/>
</dbReference>
<dbReference type="GO" id="GO:0046872">
    <property type="term" value="F:metal ion binding"/>
    <property type="evidence" value="ECO:0007669"/>
    <property type="project" value="UniProtKB-KW"/>
</dbReference>
<gene>
    <name evidence="3" type="ORF">N783_06290</name>
</gene>
<accession>A0A0A5GEA7</accession>
<dbReference type="PANTHER" id="PTHR30575:SF3">
    <property type="entry name" value="PEPTIDASE M20 DIMERISATION DOMAIN-CONTAINING PROTEIN"/>
    <property type="match status" value="1"/>
</dbReference>
<dbReference type="Pfam" id="PF07687">
    <property type="entry name" value="M20_dimer"/>
    <property type="match status" value="1"/>
</dbReference>
<keyword evidence="4" id="KW-1185">Reference proteome</keyword>
<name>A0A0A5GEA7_9BACI</name>
<dbReference type="SUPFAM" id="SSF53187">
    <property type="entry name" value="Zn-dependent exopeptidases"/>
    <property type="match status" value="1"/>
</dbReference>
<dbReference type="EMBL" id="AVPF01000015">
    <property type="protein sequence ID" value="KGX89465.1"/>
    <property type="molecule type" value="Genomic_DNA"/>
</dbReference>
<dbReference type="SUPFAM" id="SSF55031">
    <property type="entry name" value="Bacterial exopeptidase dimerisation domain"/>
    <property type="match status" value="1"/>
</dbReference>
<dbReference type="Pfam" id="PF01546">
    <property type="entry name" value="Peptidase_M20"/>
    <property type="match status" value="1"/>
</dbReference>
<proteinExistence type="predicted"/>
<comment type="caution">
    <text evidence="3">The sequence shown here is derived from an EMBL/GenBank/DDBJ whole genome shotgun (WGS) entry which is preliminary data.</text>
</comment>
<feature type="binding site" evidence="1">
    <location>
        <position position="184"/>
    </location>
    <ligand>
        <name>Mn(2+)</name>
        <dbReference type="ChEBI" id="CHEBI:29035"/>
        <label>2</label>
    </ligand>
</feature>
<dbReference type="InterPro" id="IPR011650">
    <property type="entry name" value="Peptidase_M20_dimer"/>
</dbReference>
<evidence type="ECO:0000259" key="2">
    <source>
        <dbReference type="Pfam" id="PF07687"/>
    </source>
</evidence>
<evidence type="ECO:0000313" key="3">
    <source>
        <dbReference type="EMBL" id="KGX89465.1"/>
    </source>
</evidence>
<organism evidence="3 4">
    <name type="scientific">Pontibacillus marinus BH030004 = DSM 16465</name>
    <dbReference type="NCBI Taxonomy" id="1385511"/>
    <lineage>
        <taxon>Bacteria</taxon>
        <taxon>Bacillati</taxon>
        <taxon>Bacillota</taxon>
        <taxon>Bacilli</taxon>
        <taxon>Bacillales</taxon>
        <taxon>Bacillaceae</taxon>
        <taxon>Pontibacillus</taxon>
    </lineage>
</organism>
<dbReference type="PIRSF" id="PIRSF005962">
    <property type="entry name" value="Pept_M20D_amidohydro"/>
    <property type="match status" value="1"/>
</dbReference>
<dbReference type="GO" id="GO:0016805">
    <property type="term" value="F:dipeptidase activity"/>
    <property type="evidence" value="ECO:0007669"/>
    <property type="project" value="TreeGrafter"/>
</dbReference>
<dbReference type="InterPro" id="IPR017439">
    <property type="entry name" value="Amidohydrolase"/>
</dbReference>
<keyword evidence="1" id="KW-0464">Manganese</keyword>
<dbReference type="NCBIfam" id="TIGR01891">
    <property type="entry name" value="amidohydrolases"/>
    <property type="match status" value="1"/>
</dbReference>
<dbReference type="eggNOG" id="COG1473">
    <property type="taxonomic scope" value="Bacteria"/>
</dbReference>
<dbReference type="Proteomes" id="UP000030403">
    <property type="component" value="Unassembled WGS sequence"/>
</dbReference>
<dbReference type="STRING" id="1385511.GCA_000425225_00518"/>
<dbReference type="GO" id="GO:0071713">
    <property type="term" value="F:para-aminobenzoyl-glutamate hydrolase activity"/>
    <property type="evidence" value="ECO:0007669"/>
    <property type="project" value="TreeGrafter"/>
</dbReference>
<sequence length="433" mass="47736">MLLKNNFTESIKPQLKSWRRAFHQQPELGFMEYYTTYKIGKELEKLGFKLYVGQDALKSESRYGVPSKELLQEKESEAYFQGVEGDWLSHMHGGNTGLVAIWDTESLGKHLAFRFDIDALPIQETEHEDHLPFSQGFSSSKRNVMHACGHDGHITIGLGLARYIAENARNLNGKFTLLFQPAEEGGRGAKAMTDKGWLQDVDAFYTGHLGLRDLEVGTVAATTKGFLASSKLNVHFNGESSHAGMKPEDGRNALLAAATTATQLYSIPRHSEGASRVNVGKLDAGSGRNIIADRAYLELETRGETGEINQFMLGEAKRMIQASANMHNVEASIDFVGETEGMDCDRELIDSISSHCETSSFIKEVLPSAAISGSEDASFMMNKVQANGGLATYMLFGTSLPYNHHHPSFDFEEDALAVAVDTYIHLVKGENTR</sequence>
<feature type="binding site" evidence="1">
    <location>
        <position position="150"/>
    </location>
    <ligand>
        <name>Mn(2+)</name>
        <dbReference type="ChEBI" id="CHEBI:29035"/>
        <label>2</label>
    </ligand>
</feature>
<dbReference type="Gene3D" id="3.40.630.10">
    <property type="entry name" value="Zn peptidases"/>
    <property type="match status" value="2"/>
</dbReference>
<protein>
    <submittedName>
        <fullName evidence="3">Peptidase M20</fullName>
    </submittedName>
</protein>
<feature type="domain" description="Peptidase M20 dimerisation" evidence="2">
    <location>
        <begin position="232"/>
        <end position="317"/>
    </location>
</feature>
<dbReference type="RefSeq" id="WP_027447984.1">
    <property type="nucleotide sequence ID" value="NZ_AVPF01000015.1"/>
</dbReference>
<dbReference type="GO" id="GO:0005737">
    <property type="term" value="C:cytoplasm"/>
    <property type="evidence" value="ECO:0007669"/>
    <property type="project" value="TreeGrafter"/>
</dbReference>
<dbReference type="InterPro" id="IPR052030">
    <property type="entry name" value="Peptidase_M20/M20A_hydrolases"/>
</dbReference>
<evidence type="ECO:0000256" key="1">
    <source>
        <dbReference type="PIRSR" id="PIRSR005962-1"/>
    </source>
</evidence>
<keyword evidence="1" id="KW-0479">Metal-binding</keyword>
<feature type="binding site" evidence="1">
    <location>
        <position position="148"/>
    </location>
    <ligand>
        <name>Mn(2+)</name>
        <dbReference type="ChEBI" id="CHEBI:29035"/>
        <label>2</label>
    </ligand>
</feature>
<comment type="cofactor">
    <cofactor evidence="1">
        <name>Mn(2+)</name>
        <dbReference type="ChEBI" id="CHEBI:29035"/>
    </cofactor>
    <text evidence="1">The Mn(2+) ion enhances activity.</text>
</comment>
<feature type="binding site" evidence="1">
    <location>
        <position position="208"/>
    </location>
    <ligand>
        <name>Mn(2+)</name>
        <dbReference type="ChEBI" id="CHEBI:29035"/>
        <label>2</label>
    </ligand>
</feature>
<feature type="binding site" evidence="1">
    <location>
        <position position="405"/>
    </location>
    <ligand>
        <name>Mn(2+)</name>
        <dbReference type="ChEBI" id="CHEBI:29035"/>
        <label>2</label>
    </ligand>
</feature>
<dbReference type="AlphaFoldDB" id="A0A0A5GEA7"/>
<reference evidence="3 4" key="1">
    <citation type="submission" date="2013-08" db="EMBL/GenBank/DDBJ databases">
        <authorList>
            <person name="Huang J."/>
            <person name="Wang G."/>
        </authorList>
    </citation>
    <scope>NUCLEOTIDE SEQUENCE [LARGE SCALE GENOMIC DNA]</scope>
    <source>
        <strain evidence="3 4">BH030004</strain>
    </source>
</reference>
<dbReference type="OrthoDB" id="9776731at2"/>
<dbReference type="InterPro" id="IPR002933">
    <property type="entry name" value="Peptidase_M20"/>
</dbReference>
<dbReference type="GO" id="GO:0046657">
    <property type="term" value="P:folic acid catabolic process"/>
    <property type="evidence" value="ECO:0007669"/>
    <property type="project" value="TreeGrafter"/>
</dbReference>
<dbReference type="PANTHER" id="PTHR30575">
    <property type="entry name" value="PEPTIDASE M20"/>
    <property type="match status" value="1"/>
</dbReference>
<evidence type="ECO:0000313" key="4">
    <source>
        <dbReference type="Proteomes" id="UP000030403"/>
    </source>
</evidence>